<dbReference type="Proteomes" id="UP001447842">
    <property type="component" value="Chromosome"/>
</dbReference>
<gene>
    <name evidence="2" type="ORF">WCY31_00380</name>
</gene>
<sequence length="118" mass="13695">MRYFLAILTLCAALTAAETEEIDTLIDAVINAPKAERFEKMNAFKLKMRELNQQQRSEALEALQSRMQTDEDTAALQRKPAGSEAVMQQQMRQQLKTQQQMQQMQQQQMHPRQVQQGR</sequence>
<protein>
    <recommendedName>
        <fullName evidence="4">DUF1104 domain-containing protein</fullName>
    </recommendedName>
</protein>
<proteinExistence type="predicted"/>
<reference evidence="2 3" key="1">
    <citation type="submission" date="2024-03" db="EMBL/GenBank/DDBJ databases">
        <title>Sulfurimonas sp. HSL3-1.</title>
        <authorList>
            <person name="Wang S."/>
        </authorList>
    </citation>
    <scope>NUCLEOTIDE SEQUENCE [LARGE SCALE GENOMIC DNA]</scope>
    <source>
        <strain evidence="2 3">HSL3-1</strain>
    </source>
</reference>
<evidence type="ECO:0000313" key="3">
    <source>
        <dbReference type="Proteomes" id="UP001447842"/>
    </source>
</evidence>
<dbReference type="EMBL" id="CP147920">
    <property type="protein sequence ID" value="XAU15175.1"/>
    <property type="molecule type" value="Genomic_DNA"/>
</dbReference>
<evidence type="ECO:0008006" key="4">
    <source>
        <dbReference type="Google" id="ProtNLM"/>
    </source>
</evidence>
<accession>A0ABZ3HBV6</accession>
<name>A0ABZ3HBV6_9BACT</name>
<evidence type="ECO:0000256" key="1">
    <source>
        <dbReference type="SAM" id="MobiDB-lite"/>
    </source>
</evidence>
<feature type="compositionally biased region" description="Low complexity" evidence="1">
    <location>
        <begin position="87"/>
        <end position="118"/>
    </location>
</feature>
<organism evidence="2 3">
    <name type="scientific">Sulfurimonas diazotrophicus</name>
    <dbReference type="NCBI Taxonomy" id="3131939"/>
    <lineage>
        <taxon>Bacteria</taxon>
        <taxon>Pseudomonadati</taxon>
        <taxon>Campylobacterota</taxon>
        <taxon>Epsilonproteobacteria</taxon>
        <taxon>Campylobacterales</taxon>
        <taxon>Sulfurimonadaceae</taxon>
        <taxon>Sulfurimonas</taxon>
    </lineage>
</organism>
<dbReference type="RefSeq" id="WP_345972751.1">
    <property type="nucleotide sequence ID" value="NZ_CP147920.1"/>
</dbReference>
<evidence type="ECO:0000313" key="2">
    <source>
        <dbReference type="EMBL" id="XAU15175.1"/>
    </source>
</evidence>
<feature type="region of interest" description="Disordered" evidence="1">
    <location>
        <begin position="60"/>
        <end position="118"/>
    </location>
</feature>
<keyword evidence="3" id="KW-1185">Reference proteome</keyword>